<protein>
    <recommendedName>
        <fullName evidence="4">Coenzyme PQQ synthesis protein A</fullName>
    </recommendedName>
</protein>
<proteinExistence type="predicted"/>
<evidence type="ECO:0008006" key="4">
    <source>
        <dbReference type="Google" id="ProtNLM"/>
    </source>
</evidence>
<comment type="caution">
    <text evidence="2">The sequence shown here is derived from an EMBL/GenBank/DDBJ whole genome shotgun (WGS) entry which is preliminary data.</text>
</comment>
<keyword evidence="3" id="KW-1185">Reference proteome</keyword>
<accession>A0ABP7B426</accession>
<dbReference type="EMBL" id="BAAAZP010000009">
    <property type="protein sequence ID" value="GAA3647359.1"/>
    <property type="molecule type" value="Genomic_DNA"/>
</dbReference>
<evidence type="ECO:0000313" key="2">
    <source>
        <dbReference type="EMBL" id="GAA3647359.1"/>
    </source>
</evidence>
<organism evidence="2 3">
    <name type="scientific">Nonomuraea antimicrobica</name>
    <dbReference type="NCBI Taxonomy" id="561173"/>
    <lineage>
        <taxon>Bacteria</taxon>
        <taxon>Bacillati</taxon>
        <taxon>Actinomycetota</taxon>
        <taxon>Actinomycetes</taxon>
        <taxon>Streptosporangiales</taxon>
        <taxon>Streptosporangiaceae</taxon>
        <taxon>Nonomuraea</taxon>
    </lineage>
</organism>
<dbReference type="Proteomes" id="UP001500902">
    <property type="component" value="Unassembled WGS sequence"/>
</dbReference>
<sequence length="53" mass="6265">MLMSQPKDQGKTQPRRIHERKVKGRGEETTWHKPDYQVVEASMEMSAYFLATR</sequence>
<feature type="region of interest" description="Disordered" evidence="1">
    <location>
        <begin position="1"/>
        <end position="29"/>
    </location>
</feature>
<name>A0ABP7B426_9ACTN</name>
<evidence type="ECO:0000256" key="1">
    <source>
        <dbReference type="SAM" id="MobiDB-lite"/>
    </source>
</evidence>
<feature type="compositionally biased region" description="Basic residues" evidence="1">
    <location>
        <begin position="13"/>
        <end position="23"/>
    </location>
</feature>
<evidence type="ECO:0000313" key="3">
    <source>
        <dbReference type="Proteomes" id="UP001500902"/>
    </source>
</evidence>
<reference evidence="3" key="1">
    <citation type="journal article" date="2019" name="Int. J. Syst. Evol. Microbiol.">
        <title>The Global Catalogue of Microorganisms (GCM) 10K type strain sequencing project: providing services to taxonomists for standard genome sequencing and annotation.</title>
        <authorList>
            <consortium name="The Broad Institute Genomics Platform"/>
            <consortium name="The Broad Institute Genome Sequencing Center for Infectious Disease"/>
            <person name="Wu L."/>
            <person name="Ma J."/>
        </authorList>
    </citation>
    <scope>NUCLEOTIDE SEQUENCE [LARGE SCALE GENOMIC DNA]</scope>
    <source>
        <strain evidence="3">JCM 16904</strain>
    </source>
</reference>
<gene>
    <name evidence="2" type="ORF">GCM10022224_007760</name>
</gene>